<dbReference type="Proteomes" id="UP000198873">
    <property type="component" value="Unassembled WGS sequence"/>
</dbReference>
<name>A0A1I6W6Z4_9ACTN</name>
<gene>
    <name evidence="1" type="ORF">SAMN05444716_11330</name>
</gene>
<evidence type="ECO:0000313" key="2">
    <source>
        <dbReference type="Proteomes" id="UP000198873"/>
    </source>
</evidence>
<proteinExistence type="predicted"/>
<reference evidence="2" key="1">
    <citation type="submission" date="2016-10" db="EMBL/GenBank/DDBJ databases">
        <authorList>
            <person name="Varghese N."/>
            <person name="Submissions S."/>
        </authorList>
    </citation>
    <scope>NUCLEOTIDE SEQUENCE [LARGE SCALE GENOMIC DNA]</scope>
    <source>
        <strain evidence="2">CGMCC 4.7047</strain>
    </source>
</reference>
<dbReference type="AlphaFoldDB" id="A0A1I6W6Z4"/>
<evidence type="ECO:0000313" key="1">
    <source>
        <dbReference type="EMBL" id="SFT21354.1"/>
    </source>
</evidence>
<accession>A0A1I6W6Z4</accession>
<protein>
    <submittedName>
        <fullName evidence="1">Uncharacterized protein</fullName>
    </submittedName>
</protein>
<dbReference type="EMBL" id="FPAB01000013">
    <property type="protein sequence ID" value="SFT21354.1"/>
    <property type="molecule type" value="Genomic_DNA"/>
</dbReference>
<organism evidence="1 2">
    <name type="scientific">Streptomyces harbinensis</name>
    <dbReference type="NCBI Taxonomy" id="1176198"/>
    <lineage>
        <taxon>Bacteria</taxon>
        <taxon>Bacillati</taxon>
        <taxon>Actinomycetota</taxon>
        <taxon>Actinomycetes</taxon>
        <taxon>Kitasatosporales</taxon>
        <taxon>Streptomycetaceae</taxon>
        <taxon>Streptomyces</taxon>
    </lineage>
</organism>
<keyword evidence="2" id="KW-1185">Reference proteome</keyword>
<sequence length="80" mass="8443">MDAQQARRVDAVLRQLNIPGVVAPEDPDNPAGPWRVYDSADYRTRHDVTADALAAVAATFSDDGPAAGPQRGFVLPPSGT</sequence>
<dbReference type="STRING" id="1176198.SAMN05444716_11330"/>
<dbReference type="RefSeq" id="WP_093844420.1">
    <property type="nucleotide sequence ID" value="NZ_CP054938.1"/>
</dbReference>